<dbReference type="eggNOG" id="COG2267">
    <property type="taxonomic scope" value="Bacteria"/>
</dbReference>
<dbReference type="Gene3D" id="3.40.50.1820">
    <property type="entry name" value="alpha/beta hydrolase"/>
    <property type="match status" value="1"/>
</dbReference>
<keyword evidence="2" id="KW-0012">Acyltransferase</keyword>
<dbReference type="GO" id="GO:0080032">
    <property type="term" value="F:methyl jasmonate esterase activity"/>
    <property type="evidence" value="ECO:0007669"/>
    <property type="project" value="TreeGrafter"/>
</dbReference>
<proteinExistence type="predicted"/>
<keyword evidence="2" id="KW-0808">Transferase</keyword>
<organism evidence="2 3">
    <name type="scientific">Rhodovulum sulfidophilum</name>
    <name type="common">Rhodobacter sulfidophilus</name>
    <dbReference type="NCBI Taxonomy" id="35806"/>
    <lineage>
        <taxon>Bacteria</taxon>
        <taxon>Pseudomonadati</taxon>
        <taxon>Pseudomonadota</taxon>
        <taxon>Alphaproteobacteria</taxon>
        <taxon>Rhodobacterales</taxon>
        <taxon>Paracoccaceae</taxon>
        <taxon>Rhodovulum</taxon>
    </lineage>
</organism>
<accession>A0A0D6AZN8</accession>
<evidence type="ECO:0000259" key="1">
    <source>
        <dbReference type="Pfam" id="PF12697"/>
    </source>
</evidence>
<name>A0A0D6AZN8_RHOSU</name>
<reference evidence="2 3" key="1">
    <citation type="submission" date="2015-02" db="EMBL/GenBank/DDBJ databases">
        <title>Genome sequene of Rhodovulum sulfidophilum DSM 2351.</title>
        <authorList>
            <person name="Nagao N."/>
        </authorList>
    </citation>
    <scope>NUCLEOTIDE SEQUENCE [LARGE SCALE GENOMIC DNA]</scope>
    <source>
        <strain evidence="2 3">DSM 2351</strain>
    </source>
</reference>
<dbReference type="InterPro" id="IPR045889">
    <property type="entry name" value="MES/HNL"/>
</dbReference>
<dbReference type="InterPro" id="IPR000073">
    <property type="entry name" value="AB_hydrolase_1"/>
</dbReference>
<dbReference type="EMBL" id="AP014800">
    <property type="protein sequence ID" value="BAQ68206.1"/>
    <property type="molecule type" value="Genomic_DNA"/>
</dbReference>
<dbReference type="SUPFAM" id="SSF53474">
    <property type="entry name" value="alpha/beta-Hydrolases"/>
    <property type="match status" value="1"/>
</dbReference>
<dbReference type="PANTHER" id="PTHR10992:SF1086">
    <property type="entry name" value="AB HYDROLASE-1 DOMAIN-CONTAINING PROTEIN"/>
    <property type="match status" value="1"/>
</dbReference>
<dbReference type="Pfam" id="PF12697">
    <property type="entry name" value="Abhydrolase_6"/>
    <property type="match status" value="1"/>
</dbReference>
<dbReference type="KEGG" id="rsu:NHU_01041"/>
<dbReference type="GO" id="GO:0080030">
    <property type="term" value="F:methyl indole-3-acetate esterase activity"/>
    <property type="evidence" value="ECO:0007669"/>
    <property type="project" value="TreeGrafter"/>
</dbReference>
<dbReference type="Proteomes" id="UP000064912">
    <property type="component" value="Chromosome"/>
</dbReference>
<dbReference type="InterPro" id="IPR029058">
    <property type="entry name" value="AB_hydrolase_fold"/>
</dbReference>
<evidence type="ECO:0000313" key="2">
    <source>
        <dbReference type="EMBL" id="BAQ68206.1"/>
    </source>
</evidence>
<dbReference type="PATRIC" id="fig|35806.4.peg.1068"/>
<dbReference type="AlphaFoldDB" id="A0A0D6AZN8"/>
<dbReference type="GO" id="GO:0016746">
    <property type="term" value="F:acyltransferase activity"/>
    <property type="evidence" value="ECO:0007669"/>
    <property type="project" value="UniProtKB-KW"/>
</dbReference>
<protein>
    <submittedName>
        <fullName evidence="2">Putative hydrolase or acyltransferase of alpha/beta superfamily</fullName>
    </submittedName>
</protein>
<feature type="domain" description="AB hydrolase-1" evidence="1">
    <location>
        <begin position="4"/>
        <end position="228"/>
    </location>
</feature>
<dbReference type="PANTHER" id="PTHR10992">
    <property type="entry name" value="METHYLESTERASE FAMILY MEMBER"/>
    <property type="match status" value="1"/>
</dbReference>
<gene>
    <name evidence="2" type="ORF">NHU_01041</name>
</gene>
<keyword evidence="2" id="KW-0378">Hydrolase</keyword>
<sequence>MSRFLLIHGSCHGAWCWRDVLTALHRSGAEARAIDLPSHGSDPTPIADVTLDLYADAILDAIDEPVVLVGHSMAGFPISAAAEKAPGKIRALIYVCAYAPVAGRSLVDMRRAAPRQPLLEAIVKSADGLSFTFDPDLVREKLFHDCSDAAVAYAKARLDPQPILPQATPIALSERYASVPKHYIRCLQDHAIPPEYQATMTADWPAERVDTLDCSHSPFLAQPEALAALLLKATAMP</sequence>
<evidence type="ECO:0000313" key="3">
    <source>
        <dbReference type="Proteomes" id="UP000064912"/>
    </source>
</evidence>